<keyword evidence="2" id="KW-1185">Reference proteome</keyword>
<name>A0ABQ2W9B4_9ACTN</name>
<dbReference type="EMBL" id="BMTF01000048">
    <property type="protein sequence ID" value="GGV97312.1"/>
    <property type="molecule type" value="Genomic_DNA"/>
</dbReference>
<evidence type="ECO:0000313" key="2">
    <source>
        <dbReference type="Proteomes" id="UP000660675"/>
    </source>
</evidence>
<sequence>MGEPVGTHDLLVARHGGHGPGARVRLANGRPAVVYATGWREAGAPVAYRIRELKPGRHGNVGKLVSSLTSDELVSRDLVAGDCRSTSMSVQCRSTPSIIEATSEAEQDLSWL</sequence>
<reference evidence="2" key="1">
    <citation type="journal article" date="2019" name="Int. J. Syst. Evol. Microbiol.">
        <title>The Global Catalogue of Microorganisms (GCM) 10K type strain sequencing project: providing services to taxonomists for standard genome sequencing and annotation.</title>
        <authorList>
            <consortium name="The Broad Institute Genomics Platform"/>
            <consortium name="The Broad Institute Genome Sequencing Center for Infectious Disease"/>
            <person name="Wu L."/>
            <person name="Ma J."/>
        </authorList>
    </citation>
    <scope>NUCLEOTIDE SEQUENCE [LARGE SCALE GENOMIC DNA]</scope>
    <source>
        <strain evidence="2">JCM 4376</strain>
    </source>
</reference>
<dbReference type="Proteomes" id="UP000660675">
    <property type="component" value="Unassembled WGS sequence"/>
</dbReference>
<proteinExistence type="predicted"/>
<gene>
    <name evidence="1" type="ORF">GCM10015535_68490</name>
</gene>
<protein>
    <recommendedName>
        <fullName evidence="3">Serine/threonine protein kinase</fullName>
    </recommendedName>
</protein>
<organism evidence="1 2">
    <name type="scientific">Streptomyces gelaticus</name>
    <dbReference type="NCBI Taxonomy" id="285446"/>
    <lineage>
        <taxon>Bacteria</taxon>
        <taxon>Bacillati</taxon>
        <taxon>Actinomycetota</taxon>
        <taxon>Actinomycetes</taxon>
        <taxon>Kitasatosporales</taxon>
        <taxon>Streptomycetaceae</taxon>
        <taxon>Streptomyces</taxon>
    </lineage>
</organism>
<evidence type="ECO:0000313" key="1">
    <source>
        <dbReference type="EMBL" id="GGV97312.1"/>
    </source>
</evidence>
<evidence type="ECO:0008006" key="3">
    <source>
        <dbReference type="Google" id="ProtNLM"/>
    </source>
</evidence>
<comment type="caution">
    <text evidence="1">The sequence shown here is derived from an EMBL/GenBank/DDBJ whole genome shotgun (WGS) entry which is preliminary data.</text>
</comment>
<dbReference type="RefSeq" id="WP_308434280.1">
    <property type="nucleotide sequence ID" value="NZ_BMTF01000048.1"/>
</dbReference>
<accession>A0ABQ2W9B4</accession>